<protein>
    <submittedName>
        <fullName evidence="9">DUF2029 domain-containing protein</fullName>
    </submittedName>
</protein>
<reference evidence="9 10" key="1">
    <citation type="submission" date="2018-09" db="EMBL/GenBank/DDBJ databases">
        <title>Optimization and identification of Corynebacterium falsenii FN1-14 from fish paste.</title>
        <authorList>
            <person name="Daroonpunt R."/>
            <person name="Tanasupawat S."/>
        </authorList>
    </citation>
    <scope>NUCLEOTIDE SEQUENCE [LARGE SCALE GENOMIC DNA]</scope>
    <source>
        <strain evidence="9 10">FN1-14</strain>
    </source>
</reference>
<evidence type="ECO:0000256" key="1">
    <source>
        <dbReference type="ARBA" id="ARBA00004651"/>
    </source>
</evidence>
<dbReference type="EMBL" id="QXJK01000004">
    <property type="protein sequence ID" value="RIX35216.1"/>
    <property type="molecule type" value="Genomic_DNA"/>
</dbReference>
<keyword evidence="6 8" id="KW-0472">Membrane</keyword>
<evidence type="ECO:0000256" key="7">
    <source>
        <dbReference type="ARBA" id="ARBA00024033"/>
    </source>
</evidence>
<keyword evidence="10" id="KW-1185">Reference proteome</keyword>
<comment type="caution">
    <text evidence="9">The sequence shown here is derived from an EMBL/GenBank/DDBJ whole genome shotgun (WGS) entry which is preliminary data.</text>
</comment>
<keyword evidence="5 8" id="KW-1133">Transmembrane helix</keyword>
<evidence type="ECO:0000256" key="2">
    <source>
        <dbReference type="ARBA" id="ARBA00022475"/>
    </source>
</evidence>
<evidence type="ECO:0000313" key="9">
    <source>
        <dbReference type="EMBL" id="RIX35216.1"/>
    </source>
</evidence>
<dbReference type="GO" id="GO:0005886">
    <property type="term" value="C:plasma membrane"/>
    <property type="evidence" value="ECO:0007669"/>
    <property type="project" value="UniProtKB-SubCell"/>
</dbReference>
<keyword evidence="4 8" id="KW-0812">Transmembrane</keyword>
<dbReference type="Proteomes" id="UP000285278">
    <property type="component" value="Unassembled WGS sequence"/>
</dbReference>
<feature type="transmembrane region" description="Helical" evidence="8">
    <location>
        <begin position="315"/>
        <end position="333"/>
    </location>
</feature>
<dbReference type="AlphaFoldDB" id="A0A418Q7D8"/>
<evidence type="ECO:0000256" key="4">
    <source>
        <dbReference type="ARBA" id="ARBA00022692"/>
    </source>
</evidence>
<organism evidence="9 10">
    <name type="scientific">Corynebacterium falsenii</name>
    <dbReference type="NCBI Taxonomy" id="108486"/>
    <lineage>
        <taxon>Bacteria</taxon>
        <taxon>Bacillati</taxon>
        <taxon>Actinomycetota</taxon>
        <taxon>Actinomycetes</taxon>
        <taxon>Mycobacteriales</taxon>
        <taxon>Corynebacteriaceae</taxon>
        <taxon>Corynebacterium</taxon>
    </lineage>
</organism>
<dbReference type="STRING" id="1451189.CFAL_04110"/>
<evidence type="ECO:0000256" key="5">
    <source>
        <dbReference type="ARBA" id="ARBA00022989"/>
    </source>
</evidence>
<feature type="transmembrane region" description="Helical" evidence="8">
    <location>
        <begin position="96"/>
        <end position="119"/>
    </location>
</feature>
<feature type="transmembrane region" description="Helical" evidence="8">
    <location>
        <begin position="339"/>
        <end position="357"/>
    </location>
</feature>
<keyword evidence="3" id="KW-0808">Transferase</keyword>
<gene>
    <name evidence="9" type="ORF">D3M95_04955</name>
</gene>
<evidence type="ECO:0000256" key="8">
    <source>
        <dbReference type="SAM" id="Phobius"/>
    </source>
</evidence>
<name>A0A418Q7D8_9CORY</name>
<feature type="transmembrane region" description="Helical" evidence="8">
    <location>
        <begin position="21"/>
        <end position="42"/>
    </location>
</feature>
<accession>A0A418Q7D8</accession>
<comment type="subcellular location">
    <subcellularLocation>
        <location evidence="1">Cell membrane</location>
        <topology evidence="1">Multi-pass membrane protein</topology>
    </subcellularLocation>
</comment>
<dbReference type="InterPro" id="IPR018584">
    <property type="entry name" value="GT87"/>
</dbReference>
<sequence length="415" mass="45028">MTTTTRSRAATVRPPLRLRSVRAVWLSWAIVQIFWISILTIARTPTEDIGYYFRGLHPELDPHAQLDSTPSLSEYPDAGVWPLRLIDLITPTNNTAFVIGFVATIVALSAAFLAFLIYLGRRSSAAGSLDAPTYWIFFSAAAGPILLTRLDLYPGLLVALTVAFLFTRPRVASALLGLATMSKLWPGVLAAALVGKWNNRSTWTRLIWFALSVVVTAGITIATAGFERLTSPLSYQGDRGLQVESIAATPLALANSFNKDGWVIEYAASKSYEIFGPGVSAGIVVSNVLMLATLALALGVACVRFVRGGWTPDKAATFFLLLVVLLIVSNKVFSPQYLTWFGPLLAVVLAVMPTHGLGKIPRVAIIIAAMTTLLYPFLYSQLVFGPNPVVALILAARNVLMIYLAFLCGRLALRR</sequence>
<feature type="transmembrane region" description="Helical" evidence="8">
    <location>
        <begin position="170"/>
        <end position="194"/>
    </location>
</feature>
<feature type="transmembrane region" description="Helical" evidence="8">
    <location>
        <begin position="131"/>
        <end position="150"/>
    </location>
</feature>
<feature type="transmembrane region" description="Helical" evidence="8">
    <location>
        <begin position="206"/>
        <end position="226"/>
    </location>
</feature>
<dbReference type="Pfam" id="PF09594">
    <property type="entry name" value="GT87"/>
    <property type="match status" value="1"/>
</dbReference>
<feature type="transmembrane region" description="Helical" evidence="8">
    <location>
        <begin position="279"/>
        <end position="303"/>
    </location>
</feature>
<evidence type="ECO:0000313" key="10">
    <source>
        <dbReference type="Proteomes" id="UP000285278"/>
    </source>
</evidence>
<proteinExistence type="inferred from homology"/>
<feature type="transmembrane region" description="Helical" evidence="8">
    <location>
        <begin position="390"/>
        <end position="413"/>
    </location>
</feature>
<dbReference type="RefSeq" id="WP_119664594.1">
    <property type="nucleotide sequence ID" value="NZ_JAQPSN010000003.1"/>
</dbReference>
<feature type="transmembrane region" description="Helical" evidence="8">
    <location>
        <begin position="364"/>
        <end position="384"/>
    </location>
</feature>
<keyword evidence="2" id="KW-1003">Cell membrane</keyword>
<dbReference type="GO" id="GO:0016758">
    <property type="term" value="F:hexosyltransferase activity"/>
    <property type="evidence" value="ECO:0007669"/>
    <property type="project" value="InterPro"/>
</dbReference>
<evidence type="ECO:0000256" key="6">
    <source>
        <dbReference type="ARBA" id="ARBA00023136"/>
    </source>
</evidence>
<dbReference type="OrthoDB" id="581198at2"/>
<evidence type="ECO:0000256" key="3">
    <source>
        <dbReference type="ARBA" id="ARBA00022679"/>
    </source>
</evidence>
<comment type="similarity">
    <text evidence="7">Belongs to the glycosyltransferase 87 family.</text>
</comment>